<proteinExistence type="predicted"/>
<evidence type="ECO:0000313" key="2">
    <source>
        <dbReference type="Proteomes" id="UP000197468"/>
    </source>
</evidence>
<comment type="caution">
    <text evidence="1">The sequence shown here is derived from an EMBL/GenBank/DDBJ whole genome shotgun (WGS) entry which is preliminary data.</text>
</comment>
<gene>
    <name evidence="1" type="ORF">CDN99_09810</name>
</gene>
<dbReference type="EMBL" id="NIOF01000003">
    <property type="protein sequence ID" value="OWQ91439.1"/>
    <property type="molecule type" value="Genomic_DNA"/>
</dbReference>
<accession>A0A246JFP5</accession>
<organism evidence="1 2">
    <name type="scientific">Roseateles aquatilis</name>
    <dbReference type="NCBI Taxonomy" id="431061"/>
    <lineage>
        <taxon>Bacteria</taxon>
        <taxon>Pseudomonadati</taxon>
        <taxon>Pseudomonadota</taxon>
        <taxon>Betaproteobacteria</taxon>
        <taxon>Burkholderiales</taxon>
        <taxon>Sphaerotilaceae</taxon>
        <taxon>Roseateles</taxon>
    </lineage>
</organism>
<reference evidence="1 2" key="1">
    <citation type="journal article" date="2008" name="Int. J. Syst. Evol. Microbiol.">
        <title>Description of Roseateles aquatilis sp. nov. and Roseateles terrae sp. nov., in the class Betaproteobacteria, and emended description of the genus Roseateles.</title>
        <authorList>
            <person name="Gomila M."/>
            <person name="Bowien B."/>
            <person name="Falsen E."/>
            <person name="Moore E.R."/>
            <person name="Lalucat J."/>
        </authorList>
    </citation>
    <scope>NUCLEOTIDE SEQUENCE [LARGE SCALE GENOMIC DNA]</scope>
    <source>
        <strain evidence="1 2">CCUG 48205</strain>
    </source>
</reference>
<keyword evidence="2" id="KW-1185">Reference proteome</keyword>
<sequence>MLNFFTGREQYDELIEPGQGHLMFNDHSIHWIIDGERRRSDTVNWAIQFWLNDGSIVEAPALGTASAPRC</sequence>
<dbReference type="Proteomes" id="UP000197468">
    <property type="component" value="Unassembled WGS sequence"/>
</dbReference>
<evidence type="ECO:0000313" key="1">
    <source>
        <dbReference type="EMBL" id="OWQ91439.1"/>
    </source>
</evidence>
<dbReference type="AlphaFoldDB" id="A0A246JFP5"/>
<protein>
    <submittedName>
        <fullName evidence="1">Uncharacterized protein</fullName>
    </submittedName>
</protein>
<name>A0A246JFP5_9BURK</name>